<dbReference type="AlphaFoldDB" id="A0AAD5YKN8"/>
<name>A0AAD5YKN8_9AGAR</name>
<evidence type="ECO:0000313" key="2">
    <source>
        <dbReference type="Proteomes" id="UP001213000"/>
    </source>
</evidence>
<keyword evidence="2" id="KW-1185">Reference proteome</keyword>
<dbReference type="EMBL" id="JANIEX010001269">
    <property type="protein sequence ID" value="KAJ3559869.1"/>
    <property type="molecule type" value="Genomic_DNA"/>
</dbReference>
<dbReference type="Proteomes" id="UP001213000">
    <property type="component" value="Unassembled WGS sequence"/>
</dbReference>
<sequence>MNEQVTSRVQEYLNRIHYLDLSGDACFFRVECSLWRILSVGRNAPLIPSLRILEIHYETADPRILDVTTFIPILSPSIREIRIMEDHSNVHCINILTLFHLLKSSRCNPHTLSFCVPYHADIPQSIHSCFPELRSLAFGYFREHYPQSRNGTITLPDILNALPSLEYLQVDLRALPLPRRTTPVVTHPCLEILYLEGHPRDFELILPGCRFPHLVYSSYTIHKPSSLDWSPFIDGIARCSPKLHDLDIEIKPTDALISKKLCFDDLQPLFRFQITEFGLRNVDVSFSIQEVELMLRQWTHLRNLELTSSDVSSRSPDGDPMYDAAILVALGKHCNLRDVKIDLDFRTLADSDLRSGVFSLGAQSSLNTLRIRTAENFPEEMVPIYLLARNILEIFPDVHILYEGEDEGLKKRFDEFWKFLALLKKESEPSLVTRHSSG</sequence>
<evidence type="ECO:0000313" key="1">
    <source>
        <dbReference type="EMBL" id="KAJ3559869.1"/>
    </source>
</evidence>
<gene>
    <name evidence="1" type="ORF">NP233_g11153</name>
</gene>
<organism evidence="1 2">
    <name type="scientific">Leucocoprinus birnbaumii</name>
    <dbReference type="NCBI Taxonomy" id="56174"/>
    <lineage>
        <taxon>Eukaryota</taxon>
        <taxon>Fungi</taxon>
        <taxon>Dikarya</taxon>
        <taxon>Basidiomycota</taxon>
        <taxon>Agaricomycotina</taxon>
        <taxon>Agaricomycetes</taxon>
        <taxon>Agaricomycetidae</taxon>
        <taxon>Agaricales</taxon>
        <taxon>Agaricineae</taxon>
        <taxon>Agaricaceae</taxon>
        <taxon>Leucocoprinus</taxon>
    </lineage>
</organism>
<proteinExistence type="predicted"/>
<protein>
    <submittedName>
        <fullName evidence="1">Uncharacterized protein</fullName>
    </submittedName>
</protein>
<reference evidence="1" key="1">
    <citation type="submission" date="2022-07" db="EMBL/GenBank/DDBJ databases">
        <title>Genome Sequence of Leucocoprinus birnbaumii.</title>
        <authorList>
            <person name="Buettner E."/>
        </authorList>
    </citation>
    <scope>NUCLEOTIDE SEQUENCE</scope>
    <source>
        <strain evidence="1">VT141</strain>
    </source>
</reference>
<accession>A0AAD5YKN8</accession>
<comment type="caution">
    <text evidence="1">The sequence shown here is derived from an EMBL/GenBank/DDBJ whole genome shotgun (WGS) entry which is preliminary data.</text>
</comment>